<keyword evidence="2" id="KW-1185">Reference proteome</keyword>
<accession>A0A835KEJ0</accession>
<comment type="caution">
    <text evidence="1">The sequence shown here is derived from an EMBL/GenBank/DDBJ whole genome shotgun (WGS) entry which is preliminary data.</text>
</comment>
<dbReference type="AlphaFoldDB" id="A0A835KEJ0"/>
<sequence length="59" mass="6330">MEVEVSSPMAESAKRSLLHGTSEAACPWLLPLNSCPTIDISNSDEISHFLPSSKEACVL</sequence>
<evidence type="ECO:0000313" key="1">
    <source>
        <dbReference type="EMBL" id="KAF9684466.1"/>
    </source>
</evidence>
<gene>
    <name evidence="1" type="ORF">SADUNF_Sadunf04G0121100</name>
</gene>
<name>A0A835KEJ0_9ROSI</name>
<proteinExistence type="predicted"/>
<protein>
    <submittedName>
        <fullName evidence="1">Uncharacterized protein</fullName>
    </submittedName>
</protein>
<evidence type="ECO:0000313" key="2">
    <source>
        <dbReference type="Proteomes" id="UP000657918"/>
    </source>
</evidence>
<dbReference type="EMBL" id="JADGMS010000004">
    <property type="protein sequence ID" value="KAF9684466.1"/>
    <property type="molecule type" value="Genomic_DNA"/>
</dbReference>
<reference evidence="1 2" key="1">
    <citation type="submission" date="2020-10" db="EMBL/GenBank/DDBJ databases">
        <title>Plant Genome Project.</title>
        <authorList>
            <person name="Zhang R.-G."/>
        </authorList>
    </citation>
    <scope>NUCLEOTIDE SEQUENCE [LARGE SCALE GENOMIC DNA]</scope>
    <source>
        <strain evidence="1">FAFU-HL-1</strain>
        <tissue evidence="1">Leaf</tissue>
    </source>
</reference>
<dbReference type="Proteomes" id="UP000657918">
    <property type="component" value="Chromosome 4"/>
</dbReference>
<organism evidence="1 2">
    <name type="scientific">Salix dunnii</name>
    <dbReference type="NCBI Taxonomy" id="1413687"/>
    <lineage>
        <taxon>Eukaryota</taxon>
        <taxon>Viridiplantae</taxon>
        <taxon>Streptophyta</taxon>
        <taxon>Embryophyta</taxon>
        <taxon>Tracheophyta</taxon>
        <taxon>Spermatophyta</taxon>
        <taxon>Magnoliopsida</taxon>
        <taxon>eudicotyledons</taxon>
        <taxon>Gunneridae</taxon>
        <taxon>Pentapetalae</taxon>
        <taxon>rosids</taxon>
        <taxon>fabids</taxon>
        <taxon>Malpighiales</taxon>
        <taxon>Salicaceae</taxon>
        <taxon>Saliceae</taxon>
        <taxon>Salix</taxon>
    </lineage>
</organism>